<name>A0A7W9EDH4_9SPHN</name>
<protein>
    <submittedName>
        <fullName evidence="1">Uncharacterized protein</fullName>
    </submittedName>
</protein>
<evidence type="ECO:0000313" key="2">
    <source>
        <dbReference type="Proteomes" id="UP000549617"/>
    </source>
</evidence>
<keyword evidence="2" id="KW-1185">Reference proteome</keyword>
<sequence length="29" mass="3320">MRERSWRMLGIRFGSADGTPAADRLAERI</sequence>
<gene>
    <name evidence="1" type="ORF">FHS49_000925</name>
</gene>
<dbReference type="EMBL" id="JACIJC010000001">
    <property type="protein sequence ID" value="MBB5684934.1"/>
    <property type="molecule type" value="Genomic_DNA"/>
</dbReference>
<reference evidence="1 2" key="1">
    <citation type="submission" date="2020-08" db="EMBL/GenBank/DDBJ databases">
        <title>Genomic Encyclopedia of Type Strains, Phase IV (KMG-IV): sequencing the most valuable type-strain genomes for metagenomic binning, comparative biology and taxonomic classification.</title>
        <authorList>
            <person name="Goeker M."/>
        </authorList>
    </citation>
    <scope>NUCLEOTIDE SEQUENCE [LARGE SCALE GENOMIC DNA]</scope>
    <source>
        <strain evidence="1 2">DSM 25079</strain>
    </source>
</reference>
<dbReference type="AlphaFoldDB" id="A0A7W9EDH4"/>
<evidence type="ECO:0000313" key="1">
    <source>
        <dbReference type="EMBL" id="MBB5684934.1"/>
    </source>
</evidence>
<organism evidence="1 2">
    <name type="scientific">Sphingobium boeckii</name>
    <dbReference type="NCBI Taxonomy" id="1082345"/>
    <lineage>
        <taxon>Bacteria</taxon>
        <taxon>Pseudomonadati</taxon>
        <taxon>Pseudomonadota</taxon>
        <taxon>Alphaproteobacteria</taxon>
        <taxon>Sphingomonadales</taxon>
        <taxon>Sphingomonadaceae</taxon>
        <taxon>Sphingobium</taxon>
    </lineage>
</organism>
<accession>A0A7W9EDH4</accession>
<comment type="caution">
    <text evidence="1">The sequence shown here is derived from an EMBL/GenBank/DDBJ whole genome shotgun (WGS) entry which is preliminary data.</text>
</comment>
<dbReference type="Proteomes" id="UP000549617">
    <property type="component" value="Unassembled WGS sequence"/>
</dbReference>
<proteinExistence type="predicted"/>